<evidence type="ECO:0000313" key="4">
    <source>
        <dbReference type="EMBL" id="AZA97515.1"/>
    </source>
</evidence>
<name>A0AAD0YC10_9FLAO</name>
<evidence type="ECO:0000256" key="1">
    <source>
        <dbReference type="SAM" id="SignalP"/>
    </source>
</evidence>
<dbReference type="Proteomes" id="UP000274073">
    <property type="component" value="Chromosome"/>
</dbReference>
<accession>A0AAD0YC10</accession>
<sequence>MKLKLSVQNLFSVACIFILMQCTTSAKAFTNNEKTLIIGPETADCTGVMPMKCLQVKENDNGAWTNLYTNIEGFTYEPGYEYVLKVKEEKIKNPPADGSSIQYILIREISRIKK</sequence>
<dbReference type="Proteomes" id="UP000281741">
    <property type="component" value="Chromosome"/>
</dbReference>
<evidence type="ECO:0000313" key="6">
    <source>
        <dbReference type="Proteomes" id="UP000281741"/>
    </source>
</evidence>
<evidence type="ECO:0000259" key="2">
    <source>
        <dbReference type="Pfam" id="PF14302"/>
    </source>
</evidence>
<feature type="domain" description="DUF4377" evidence="2">
    <location>
        <begin position="38"/>
        <end position="111"/>
    </location>
</feature>
<dbReference type="AlphaFoldDB" id="A0AAD0YC10"/>
<reference evidence="5 6" key="1">
    <citation type="submission" date="2018-11" db="EMBL/GenBank/DDBJ databases">
        <title>Proposal to divide the Flavobacteriaceae and reorganize its genera based on Amino Acid Identity values calculated from whole genome sequences.</title>
        <authorList>
            <person name="Nicholson A.C."/>
            <person name="Gulvik C.A."/>
            <person name="Whitney A.M."/>
            <person name="Humrighouse B.W."/>
            <person name="Bell M."/>
            <person name="Holmes B."/>
            <person name="Steigerwalt A.G."/>
            <person name="Villarma A."/>
            <person name="Sheth M."/>
            <person name="Batra D."/>
            <person name="Pryor J."/>
            <person name="Bernardet J.-F."/>
            <person name="Hugo C."/>
            <person name="Kampfer P."/>
            <person name="Newman J."/>
            <person name="McQuiston J.R."/>
        </authorList>
    </citation>
    <scope>NUCLEOTIDE SEQUENCE [LARGE SCALE GENOMIC DNA]</scope>
    <source>
        <strain evidence="3 5">G0207</strain>
        <strain evidence="4 6">H5143</strain>
    </source>
</reference>
<dbReference type="InterPro" id="IPR025485">
    <property type="entry name" value="DUF4377"/>
</dbReference>
<dbReference type="EMBL" id="CP033912">
    <property type="protein sequence ID" value="AZA97515.1"/>
    <property type="molecule type" value="Genomic_DNA"/>
</dbReference>
<dbReference type="RefSeq" id="WP_123853362.1">
    <property type="nucleotide sequence ID" value="NZ_CP033912.1"/>
</dbReference>
<feature type="signal peptide" evidence="1">
    <location>
        <begin position="1"/>
        <end position="28"/>
    </location>
</feature>
<evidence type="ECO:0000313" key="5">
    <source>
        <dbReference type="Proteomes" id="UP000274073"/>
    </source>
</evidence>
<dbReference type="EMBL" id="CP033915">
    <property type="protein sequence ID" value="AZA85408.1"/>
    <property type="molecule type" value="Genomic_DNA"/>
</dbReference>
<gene>
    <name evidence="3" type="ORF">EG349_00660</name>
    <name evidence="4" type="ORF">EG353_19130</name>
</gene>
<keyword evidence="1" id="KW-0732">Signal</keyword>
<feature type="chain" id="PRO_5041922255" evidence="1">
    <location>
        <begin position="29"/>
        <end position="114"/>
    </location>
</feature>
<organism evidence="3 5">
    <name type="scientific">Chryseobacterium shandongense</name>
    <dbReference type="NCBI Taxonomy" id="1493872"/>
    <lineage>
        <taxon>Bacteria</taxon>
        <taxon>Pseudomonadati</taxon>
        <taxon>Bacteroidota</taxon>
        <taxon>Flavobacteriia</taxon>
        <taxon>Flavobacteriales</taxon>
        <taxon>Weeksellaceae</taxon>
        <taxon>Chryseobacterium group</taxon>
        <taxon>Chryseobacterium</taxon>
    </lineage>
</organism>
<keyword evidence="6" id="KW-1185">Reference proteome</keyword>
<protein>
    <submittedName>
        <fullName evidence="3">DUF4377 domain-containing protein</fullName>
    </submittedName>
</protein>
<dbReference type="PROSITE" id="PS51257">
    <property type="entry name" value="PROKAR_LIPOPROTEIN"/>
    <property type="match status" value="1"/>
</dbReference>
<proteinExistence type="predicted"/>
<dbReference type="Pfam" id="PF14302">
    <property type="entry name" value="DUF4377"/>
    <property type="match status" value="1"/>
</dbReference>
<evidence type="ECO:0000313" key="3">
    <source>
        <dbReference type="EMBL" id="AZA85408.1"/>
    </source>
</evidence>